<keyword evidence="5" id="KW-1185">Reference proteome</keyword>
<keyword evidence="2" id="KW-1133">Transmembrane helix</keyword>
<gene>
    <name evidence="4" type="ORF">CC78DRAFT_88844</name>
</gene>
<feature type="region of interest" description="Disordered" evidence="1">
    <location>
        <begin position="100"/>
        <end position="143"/>
    </location>
</feature>
<evidence type="ECO:0000256" key="2">
    <source>
        <dbReference type="SAM" id="Phobius"/>
    </source>
</evidence>
<keyword evidence="2" id="KW-0472">Membrane</keyword>
<accession>A0A9P4JYW0</accession>
<evidence type="ECO:0000256" key="1">
    <source>
        <dbReference type="SAM" id="MobiDB-lite"/>
    </source>
</evidence>
<feature type="signal peptide" evidence="3">
    <location>
        <begin position="1"/>
        <end position="19"/>
    </location>
</feature>
<keyword evidence="2" id="KW-0812">Transmembrane</keyword>
<feature type="compositionally biased region" description="Polar residues" evidence="1">
    <location>
        <begin position="100"/>
        <end position="113"/>
    </location>
</feature>
<evidence type="ECO:0000313" key="4">
    <source>
        <dbReference type="EMBL" id="KAF2258921.1"/>
    </source>
</evidence>
<organism evidence="4 5">
    <name type="scientific">Lojkania enalia</name>
    <dbReference type="NCBI Taxonomy" id="147567"/>
    <lineage>
        <taxon>Eukaryota</taxon>
        <taxon>Fungi</taxon>
        <taxon>Dikarya</taxon>
        <taxon>Ascomycota</taxon>
        <taxon>Pezizomycotina</taxon>
        <taxon>Dothideomycetes</taxon>
        <taxon>Pleosporomycetidae</taxon>
        <taxon>Pleosporales</taxon>
        <taxon>Pleosporales incertae sedis</taxon>
        <taxon>Lojkania</taxon>
    </lineage>
</organism>
<evidence type="ECO:0000313" key="5">
    <source>
        <dbReference type="Proteomes" id="UP000800093"/>
    </source>
</evidence>
<sequence>MRGVIISTFLCILLPLTFSAPVAHSLGDTTLIQVENSNEFPLSAQLASLTCDEVTLESWEGAFHQALLCASRWIGEKTVELTLKRMRIAANTCKENSSALFSTQPRDSSTPTAAQLGKRQDNTNTNNNVNNNVNMSEEKEGGGGLTTEAKIGIGVGVPAAVFTLIGLFIMCYK</sequence>
<feature type="compositionally biased region" description="Low complexity" evidence="1">
    <location>
        <begin position="122"/>
        <end position="134"/>
    </location>
</feature>
<feature type="chain" id="PRO_5040334827" evidence="3">
    <location>
        <begin position="20"/>
        <end position="173"/>
    </location>
</feature>
<reference evidence="5" key="1">
    <citation type="journal article" date="2020" name="Stud. Mycol.">
        <title>101 Dothideomycetes genomes: A test case for predicting lifestyles and emergence of pathogens.</title>
        <authorList>
            <person name="Haridas S."/>
            <person name="Albert R."/>
            <person name="Binder M."/>
            <person name="Bloem J."/>
            <person name="LaButti K."/>
            <person name="Salamov A."/>
            <person name="Andreopoulos B."/>
            <person name="Baker S."/>
            <person name="Barry K."/>
            <person name="Bills G."/>
            <person name="Bluhm B."/>
            <person name="Cannon C."/>
            <person name="Castanera R."/>
            <person name="Culley D."/>
            <person name="Daum C."/>
            <person name="Ezra D."/>
            <person name="Gonzalez J."/>
            <person name="Henrissat B."/>
            <person name="Kuo A."/>
            <person name="Liang C."/>
            <person name="Lipzen A."/>
            <person name="Lutzoni F."/>
            <person name="Magnuson J."/>
            <person name="Mondo S."/>
            <person name="Nolan M."/>
            <person name="Ohm R."/>
            <person name="Pangilinan J."/>
            <person name="Park H.-J."/>
            <person name="Ramirez L."/>
            <person name="Alfaro M."/>
            <person name="Sun H."/>
            <person name="Tritt A."/>
            <person name="Yoshinaga Y."/>
            <person name="Zwiers L.-H."/>
            <person name="Turgeon B."/>
            <person name="Goodwin S."/>
            <person name="Spatafora J."/>
            <person name="Crous P."/>
            <person name="Grigoriev I."/>
        </authorList>
    </citation>
    <scope>NUCLEOTIDE SEQUENCE [LARGE SCALE GENOMIC DNA]</scope>
    <source>
        <strain evidence="5">CBS 304.66</strain>
    </source>
</reference>
<comment type="caution">
    <text evidence="4">The sequence shown here is derived from an EMBL/GenBank/DDBJ whole genome shotgun (WGS) entry which is preliminary data.</text>
</comment>
<keyword evidence="3" id="KW-0732">Signal</keyword>
<dbReference type="EMBL" id="ML986727">
    <property type="protein sequence ID" value="KAF2258921.1"/>
    <property type="molecule type" value="Genomic_DNA"/>
</dbReference>
<proteinExistence type="predicted"/>
<dbReference type="Proteomes" id="UP000800093">
    <property type="component" value="Unassembled WGS sequence"/>
</dbReference>
<dbReference type="AlphaFoldDB" id="A0A9P4JYW0"/>
<evidence type="ECO:0000256" key="3">
    <source>
        <dbReference type="SAM" id="SignalP"/>
    </source>
</evidence>
<protein>
    <submittedName>
        <fullName evidence="4">Uncharacterized protein</fullName>
    </submittedName>
</protein>
<feature type="transmembrane region" description="Helical" evidence="2">
    <location>
        <begin position="151"/>
        <end position="172"/>
    </location>
</feature>
<name>A0A9P4JYW0_9PLEO</name>